<comment type="caution">
    <text evidence="2">The sequence shown here is derived from an EMBL/GenBank/DDBJ whole genome shotgun (WGS) entry which is preliminary data.</text>
</comment>
<keyword evidence="3" id="KW-1185">Reference proteome</keyword>
<name>A0A5C5Y0I3_9PLAN</name>
<evidence type="ECO:0000313" key="2">
    <source>
        <dbReference type="EMBL" id="TWT68684.1"/>
    </source>
</evidence>
<dbReference type="AlphaFoldDB" id="A0A5C5Y0I3"/>
<feature type="transmembrane region" description="Helical" evidence="1">
    <location>
        <begin position="50"/>
        <end position="71"/>
    </location>
</feature>
<protein>
    <submittedName>
        <fullName evidence="2">Uncharacterized protein</fullName>
    </submittedName>
</protein>
<evidence type="ECO:0000313" key="3">
    <source>
        <dbReference type="Proteomes" id="UP000317238"/>
    </source>
</evidence>
<keyword evidence="1" id="KW-0812">Transmembrane</keyword>
<feature type="transmembrane region" description="Helical" evidence="1">
    <location>
        <begin position="83"/>
        <end position="101"/>
    </location>
</feature>
<gene>
    <name evidence="2" type="ORF">Pan14r_09310</name>
</gene>
<dbReference type="Proteomes" id="UP000317238">
    <property type="component" value="Unassembled WGS sequence"/>
</dbReference>
<keyword evidence="1" id="KW-0472">Membrane</keyword>
<reference evidence="2 3" key="1">
    <citation type="submission" date="2019-02" db="EMBL/GenBank/DDBJ databases">
        <title>Deep-cultivation of Planctomycetes and their phenomic and genomic characterization uncovers novel biology.</title>
        <authorList>
            <person name="Wiegand S."/>
            <person name="Jogler M."/>
            <person name="Boedeker C."/>
            <person name="Pinto D."/>
            <person name="Vollmers J."/>
            <person name="Rivas-Marin E."/>
            <person name="Kohn T."/>
            <person name="Peeters S.H."/>
            <person name="Heuer A."/>
            <person name="Rast P."/>
            <person name="Oberbeckmann S."/>
            <person name="Bunk B."/>
            <person name="Jeske O."/>
            <person name="Meyerdierks A."/>
            <person name="Storesund J.E."/>
            <person name="Kallscheuer N."/>
            <person name="Luecker S."/>
            <person name="Lage O.M."/>
            <person name="Pohl T."/>
            <person name="Merkel B.J."/>
            <person name="Hornburger P."/>
            <person name="Mueller R.-W."/>
            <person name="Bruemmer F."/>
            <person name="Labrenz M."/>
            <person name="Spormann A.M."/>
            <person name="Op Den Camp H."/>
            <person name="Overmann J."/>
            <person name="Amann R."/>
            <person name="Jetten M.S.M."/>
            <person name="Mascher T."/>
            <person name="Medema M.H."/>
            <person name="Devos D.P."/>
            <person name="Kaster A.-K."/>
            <person name="Ovreas L."/>
            <person name="Rohde M."/>
            <person name="Galperin M.Y."/>
            <person name="Jogler C."/>
        </authorList>
    </citation>
    <scope>NUCLEOTIDE SEQUENCE [LARGE SCALE GENOMIC DNA]</scope>
    <source>
        <strain evidence="2 3">Pan14r</strain>
    </source>
</reference>
<sequence length="193" mass="21773">MAEDAGSKGQAALETVFGFSQDDLAVNRSGELSATQKDQIARAHYANSRFAWIAFLIVFGVAFFGFCADMLRRDTFGVRALAAYAGVTMLFALILWGFILYHRNQMKRTLRDGRTFPVKGKIQLYTKRSEKLMHRYFCIGDHPFQVERYDHFVLLQESGLAGQEAIMYVSTPRKAVQSVDLASHSGRGQSWKS</sequence>
<organism evidence="2 3">
    <name type="scientific">Crateriforma conspicua</name>
    <dbReference type="NCBI Taxonomy" id="2527996"/>
    <lineage>
        <taxon>Bacteria</taxon>
        <taxon>Pseudomonadati</taxon>
        <taxon>Planctomycetota</taxon>
        <taxon>Planctomycetia</taxon>
        <taxon>Planctomycetales</taxon>
        <taxon>Planctomycetaceae</taxon>
        <taxon>Crateriforma</taxon>
    </lineage>
</organism>
<keyword evidence="1" id="KW-1133">Transmembrane helix</keyword>
<evidence type="ECO:0000256" key="1">
    <source>
        <dbReference type="SAM" id="Phobius"/>
    </source>
</evidence>
<proteinExistence type="predicted"/>
<accession>A0A5C5Y0I3</accession>
<dbReference type="EMBL" id="SJPL01000001">
    <property type="protein sequence ID" value="TWT68684.1"/>
    <property type="molecule type" value="Genomic_DNA"/>
</dbReference>